<dbReference type="EMBL" id="CP046909">
    <property type="protein sequence ID" value="QGZ53824.1"/>
    <property type="molecule type" value="Genomic_DNA"/>
</dbReference>
<protein>
    <submittedName>
        <fullName evidence="3">Polyisoprenoid-binding protein</fullName>
    </submittedName>
</protein>
<dbReference type="Gene3D" id="2.40.128.110">
    <property type="entry name" value="Lipid/polyisoprenoid-binding, YceI-like"/>
    <property type="match status" value="1"/>
</dbReference>
<feature type="domain" description="Lipid/polyisoprenoid-binding YceI-like" evidence="2">
    <location>
        <begin position="31"/>
        <end position="196"/>
    </location>
</feature>
<dbReference type="SUPFAM" id="SSF101874">
    <property type="entry name" value="YceI-like"/>
    <property type="match status" value="1"/>
</dbReference>
<organism evidence="3 4">
    <name type="scientific">Paraburkholderia acidiphila</name>
    <dbReference type="NCBI Taxonomy" id="2571747"/>
    <lineage>
        <taxon>Bacteria</taxon>
        <taxon>Pseudomonadati</taxon>
        <taxon>Pseudomonadota</taxon>
        <taxon>Betaproteobacteria</taxon>
        <taxon>Burkholderiales</taxon>
        <taxon>Burkholderiaceae</taxon>
        <taxon>Paraburkholderia</taxon>
    </lineage>
</organism>
<evidence type="ECO:0000259" key="2">
    <source>
        <dbReference type="SMART" id="SM00867"/>
    </source>
</evidence>
<feature type="signal peptide" evidence="1">
    <location>
        <begin position="1"/>
        <end position="28"/>
    </location>
</feature>
<evidence type="ECO:0000313" key="4">
    <source>
        <dbReference type="Proteomes" id="UP000434209"/>
    </source>
</evidence>
<gene>
    <name evidence="3" type="ORF">FAZ97_02255</name>
</gene>
<accession>A0A7Z2G301</accession>
<proteinExistence type="predicted"/>
<dbReference type="AlphaFoldDB" id="A0A7Z2G301"/>
<evidence type="ECO:0000256" key="1">
    <source>
        <dbReference type="SAM" id="SignalP"/>
    </source>
</evidence>
<feature type="chain" id="PRO_5031241814" evidence="1">
    <location>
        <begin position="29"/>
        <end position="198"/>
    </location>
</feature>
<reference evidence="3 4" key="1">
    <citation type="submission" date="2019-12" db="EMBL/GenBank/DDBJ databases">
        <title>Paraburkholderia acidiphila 7Q-K02 sp. nov and Paraburkholderia acidisoli DHF22 sp. nov., two strains isolated from forest soil.</title>
        <authorList>
            <person name="Gao Z."/>
            <person name="Qiu L."/>
        </authorList>
    </citation>
    <scope>NUCLEOTIDE SEQUENCE [LARGE SCALE GENOMIC DNA]</scope>
    <source>
        <strain evidence="3 4">7Q-K02</strain>
    </source>
</reference>
<dbReference type="RefSeq" id="WP_158756989.1">
    <property type="nucleotide sequence ID" value="NZ_CP046909.1"/>
</dbReference>
<dbReference type="Pfam" id="PF04264">
    <property type="entry name" value="YceI"/>
    <property type="match status" value="1"/>
</dbReference>
<dbReference type="InterPro" id="IPR007372">
    <property type="entry name" value="Lipid/polyisoprenoid-bd_YceI"/>
</dbReference>
<keyword evidence="1" id="KW-0732">Signal</keyword>
<dbReference type="KEGG" id="pacp:FAZ97_02255"/>
<dbReference type="SMART" id="SM00867">
    <property type="entry name" value="YceI"/>
    <property type="match status" value="1"/>
</dbReference>
<dbReference type="InterPro" id="IPR036761">
    <property type="entry name" value="TTHA0802/YceI-like_sf"/>
</dbReference>
<dbReference type="Proteomes" id="UP000434209">
    <property type="component" value="Chromosome 1"/>
</dbReference>
<dbReference type="PANTHER" id="PTHR34406">
    <property type="entry name" value="PROTEIN YCEI"/>
    <property type="match status" value="1"/>
</dbReference>
<keyword evidence="4" id="KW-1185">Reference proteome</keyword>
<dbReference type="PANTHER" id="PTHR34406:SF2">
    <property type="entry name" value="PERIPLASMIC PROTEIN"/>
    <property type="match status" value="1"/>
</dbReference>
<evidence type="ECO:0000313" key="3">
    <source>
        <dbReference type="EMBL" id="QGZ53824.1"/>
    </source>
</evidence>
<dbReference type="OrthoDB" id="9811006at2"/>
<sequence>MPLNKLALMAARAAALSLAALATQAAHAADTYQLDPNHTFPSFEADHFGGLSTWRGKFTKTTGTVTLDRAAKTGTVDVTIDPASIQTGNPQLDQHLVGDDFFDVAKYPTATYKGTRIVFSGDTPKEVIGELTLHGVTRPLKLEIESFKCMQHPVLKREVCGVEAEAAFNRDDFGMDSGKKYGFSMKTTLHIQAEGIKQ</sequence>
<name>A0A7Z2G301_9BURK</name>